<evidence type="ECO:0000256" key="7">
    <source>
        <dbReference type="PIRNR" id="PIRNR000077"/>
    </source>
</evidence>
<evidence type="ECO:0000313" key="12">
    <source>
        <dbReference type="Proteomes" id="UP000249547"/>
    </source>
</evidence>
<evidence type="ECO:0000259" key="10">
    <source>
        <dbReference type="PROSITE" id="PS51352"/>
    </source>
</evidence>
<feature type="site" description="Contributes to redox potential value" evidence="8">
    <location>
        <position position="31"/>
    </location>
</feature>
<evidence type="ECO:0000256" key="9">
    <source>
        <dbReference type="PIRSR" id="PIRSR000077-4"/>
    </source>
</evidence>
<dbReference type="NCBIfam" id="TIGR01068">
    <property type="entry name" value="thioredoxin"/>
    <property type="match status" value="1"/>
</dbReference>
<accession>A0A327R226</accession>
<proteinExistence type="inferred from homology"/>
<dbReference type="GO" id="GO:0005829">
    <property type="term" value="C:cytosol"/>
    <property type="evidence" value="ECO:0007669"/>
    <property type="project" value="TreeGrafter"/>
</dbReference>
<dbReference type="SUPFAM" id="SSF52833">
    <property type="entry name" value="Thioredoxin-like"/>
    <property type="match status" value="1"/>
</dbReference>
<dbReference type="InterPro" id="IPR017937">
    <property type="entry name" value="Thioredoxin_CS"/>
</dbReference>
<dbReference type="Pfam" id="PF00085">
    <property type="entry name" value="Thioredoxin"/>
    <property type="match status" value="1"/>
</dbReference>
<feature type="domain" description="Thioredoxin" evidence="10">
    <location>
        <begin position="1"/>
        <end position="105"/>
    </location>
</feature>
<dbReference type="PROSITE" id="PS00194">
    <property type="entry name" value="THIOREDOXIN_1"/>
    <property type="match status" value="1"/>
</dbReference>
<dbReference type="Proteomes" id="UP000249547">
    <property type="component" value="Unassembled WGS sequence"/>
</dbReference>
<dbReference type="PANTHER" id="PTHR45663:SF11">
    <property type="entry name" value="GEO12009P1"/>
    <property type="match status" value="1"/>
</dbReference>
<dbReference type="FunFam" id="3.40.30.10:FF:000001">
    <property type="entry name" value="Thioredoxin"/>
    <property type="match status" value="1"/>
</dbReference>
<name>A0A327R226_9BACT</name>
<feature type="active site" description="Nucleophile" evidence="8">
    <location>
        <position position="30"/>
    </location>
</feature>
<keyword evidence="5 9" id="KW-0676">Redox-active center</keyword>
<evidence type="ECO:0000256" key="5">
    <source>
        <dbReference type="ARBA" id="ARBA00023284"/>
    </source>
</evidence>
<evidence type="ECO:0000313" key="11">
    <source>
        <dbReference type="EMBL" id="RAJ10909.1"/>
    </source>
</evidence>
<dbReference type="PANTHER" id="PTHR45663">
    <property type="entry name" value="GEO12009P1"/>
    <property type="match status" value="1"/>
</dbReference>
<organism evidence="11 12">
    <name type="scientific">Chitinophaga skermanii</name>
    <dbReference type="NCBI Taxonomy" id="331697"/>
    <lineage>
        <taxon>Bacteria</taxon>
        <taxon>Pseudomonadati</taxon>
        <taxon>Bacteroidota</taxon>
        <taxon>Chitinophagia</taxon>
        <taxon>Chitinophagales</taxon>
        <taxon>Chitinophagaceae</taxon>
        <taxon>Chitinophaga</taxon>
    </lineage>
</organism>
<evidence type="ECO:0000256" key="2">
    <source>
        <dbReference type="ARBA" id="ARBA00022448"/>
    </source>
</evidence>
<dbReference type="GO" id="GO:0015035">
    <property type="term" value="F:protein-disulfide reductase activity"/>
    <property type="evidence" value="ECO:0007669"/>
    <property type="project" value="UniProtKB-UniRule"/>
</dbReference>
<comment type="similarity">
    <text evidence="1 7">Belongs to the thioredoxin family.</text>
</comment>
<evidence type="ECO:0000256" key="8">
    <source>
        <dbReference type="PIRSR" id="PIRSR000077-1"/>
    </source>
</evidence>
<dbReference type="PRINTS" id="PR00421">
    <property type="entry name" value="THIOREDOXIN"/>
</dbReference>
<feature type="site" description="Deprotonates C-terminal active site Cys" evidence="8">
    <location>
        <position position="24"/>
    </location>
</feature>
<keyword evidence="12" id="KW-1185">Reference proteome</keyword>
<evidence type="ECO:0000256" key="4">
    <source>
        <dbReference type="ARBA" id="ARBA00023157"/>
    </source>
</evidence>
<protein>
    <recommendedName>
        <fullName evidence="6 7">Thioredoxin</fullName>
    </recommendedName>
</protein>
<evidence type="ECO:0000256" key="1">
    <source>
        <dbReference type="ARBA" id="ARBA00008987"/>
    </source>
</evidence>
<sequence>MTLEFTDGNFGTEVLDNDKLVVVDMWAGWCGPCRAIGPIIEELAQDYAGRVDVGKLDVDHNPETPVNYGVTSIPAILFFKGGQLVDKVVGAHPKAELEQRIQMNL</sequence>
<dbReference type="PIRSF" id="PIRSF000077">
    <property type="entry name" value="Thioredoxin"/>
    <property type="match status" value="1"/>
</dbReference>
<dbReference type="OrthoDB" id="9790390at2"/>
<feature type="disulfide bond" description="Redox-active" evidence="9">
    <location>
        <begin position="30"/>
        <end position="33"/>
    </location>
</feature>
<dbReference type="EMBL" id="QLLL01000001">
    <property type="protein sequence ID" value="RAJ10909.1"/>
    <property type="molecule type" value="Genomic_DNA"/>
</dbReference>
<dbReference type="InterPro" id="IPR036249">
    <property type="entry name" value="Thioredoxin-like_sf"/>
</dbReference>
<keyword evidence="2" id="KW-0813">Transport</keyword>
<dbReference type="InterPro" id="IPR005746">
    <property type="entry name" value="Thioredoxin"/>
</dbReference>
<keyword evidence="4 9" id="KW-1015">Disulfide bond</keyword>
<reference evidence="11 12" key="1">
    <citation type="submission" date="2018-06" db="EMBL/GenBank/DDBJ databases">
        <title>Genomic Encyclopedia of Archaeal and Bacterial Type Strains, Phase II (KMG-II): from individual species to whole genera.</title>
        <authorList>
            <person name="Goeker M."/>
        </authorList>
    </citation>
    <scope>NUCLEOTIDE SEQUENCE [LARGE SCALE GENOMIC DNA]</scope>
    <source>
        <strain evidence="11 12">DSM 23857</strain>
    </source>
</reference>
<dbReference type="InterPro" id="IPR013766">
    <property type="entry name" value="Thioredoxin_domain"/>
</dbReference>
<dbReference type="Gene3D" id="3.40.30.10">
    <property type="entry name" value="Glutaredoxin"/>
    <property type="match status" value="1"/>
</dbReference>
<dbReference type="RefSeq" id="WP_111596028.1">
    <property type="nucleotide sequence ID" value="NZ_QLLL01000001.1"/>
</dbReference>
<evidence type="ECO:0000256" key="6">
    <source>
        <dbReference type="NCBIfam" id="TIGR01068"/>
    </source>
</evidence>
<comment type="caution">
    <text evidence="11">The sequence shown here is derived from an EMBL/GenBank/DDBJ whole genome shotgun (WGS) entry which is preliminary data.</text>
</comment>
<dbReference type="AlphaFoldDB" id="A0A327R226"/>
<feature type="active site" description="Nucleophile" evidence="8">
    <location>
        <position position="33"/>
    </location>
</feature>
<evidence type="ECO:0000256" key="3">
    <source>
        <dbReference type="ARBA" id="ARBA00022982"/>
    </source>
</evidence>
<dbReference type="CDD" id="cd02947">
    <property type="entry name" value="TRX_family"/>
    <property type="match status" value="1"/>
</dbReference>
<keyword evidence="3" id="KW-0249">Electron transport</keyword>
<dbReference type="GO" id="GO:0045454">
    <property type="term" value="P:cell redox homeostasis"/>
    <property type="evidence" value="ECO:0007669"/>
    <property type="project" value="TreeGrafter"/>
</dbReference>
<dbReference type="PROSITE" id="PS51352">
    <property type="entry name" value="THIOREDOXIN_2"/>
    <property type="match status" value="1"/>
</dbReference>
<gene>
    <name evidence="11" type="ORF">LX64_00516</name>
</gene>
<feature type="site" description="Contributes to redox potential value" evidence="8">
    <location>
        <position position="32"/>
    </location>
</feature>